<gene>
    <name evidence="1" type="ORF">EEB11_06120</name>
</gene>
<evidence type="ECO:0000313" key="1">
    <source>
        <dbReference type="EMBL" id="TGD44259.1"/>
    </source>
</evidence>
<proteinExistence type="predicted"/>
<name>A0ABY2KNN8_9RHOB</name>
<sequence length="140" mass="15565">MTKADDTRKASYHRMAESLRDLERTLHGAARGAGAVPDEWHAIAQGVGAGRKVKLTLWVEADVLRFFRSLGKGHTTRMAEVLSTFMHARLAGVVKGPEDVDYSAPYRTEEEQAALAERKRKYDALLEADLQTLKRVTRGG</sequence>
<protein>
    <recommendedName>
        <fullName evidence="3">BrnA antitoxin of type II toxin-antitoxin system</fullName>
    </recommendedName>
</protein>
<reference evidence="1 2" key="1">
    <citation type="submission" date="2018-11" db="EMBL/GenBank/DDBJ databases">
        <title>Tabrizicola sp. isolated from sediment of alpine lake.</title>
        <authorList>
            <person name="Liu Z."/>
        </authorList>
    </citation>
    <scope>NUCLEOTIDE SEQUENCE [LARGE SCALE GENOMIC DNA]</scope>
    <source>
        <strain evidence="1 2">DRYC-M-16</strain>
    </source>
</reference>
<dbReference type="RefSeq" id="WP_135429526.1">
    <property type="nucleotide sequence ID" value="NZ_RPEM01000003.1"/>
</dbReference>
<dbReference type="Proteomes" id="UP000297741">
    <property type="component" value="Unassembled WGS sequence"/>
</dbReference>
<keyword evidence="2" id="KW-1185">Reference proteome</keyword>
<dbReference type="EMBL" id="RPEM01000003">
    <property type="protein sequence ID" value="TGD44259.1"/>
    <property type="molecule type" value="Genomic_DNA"/>
</dbReference>
<dbReference type="Pfam" id="PF14384">
    <property type="entry name" value="BrnA_antitoxin"/>
    <property type="match status" value="1"/>
</dbReference>
<accession>A0ABY2KNN8</accession>
<dbReference type="InterPro" id="IPR025528">
    <property type="entry name" value="BrnA_antitoxin"/>
</dbReference>
<evidence type="ECO:0000313" key="2">
    <source>
        <dbReference type="Proteomes" id="UP000297741"/>
    </source>
</evidence>
<organism evidence="1 2">
    <name type="scientific">Pseudotabrizicola sediminis</name>
    <dbReference type="NCBI Taxonomy" id="2486418"/>
    <lineage>
        <taxon>Bacteria</taxon>
        <taxon>Pseudomonadati</taxon>
        <taxon>Pseudomonadota</taxon>
        <taxon>Alphaproteobacteria</taxon>
        <taxon>Rhodobacterales</taxon>
        <taxon>Paracoccaceae</taxon>
        <taxon>Pseudotabrizicola</taxon>
    </lineage>
</organism>
<comment type="caution">
    <text evidence="1">The sequence shown here is derived from an EMBL/GenBank/DDBJ whole genome shotgun (WGS) entry which is preliminary data.</text>
</comment>
<evidence type="ECO:0008006" key="3">
    <source>
        <dbReference type="Google" id="ProtNLM"/>
    </source>
</evidence>